<dbReference type="PANTHER" id="PTHR46221:SF10">
    <property type="entry name" value="FERM AND PDZ DOMAIN-CONTAINING 1B"/>
    <property type="match status" value="1"/>
</dbReference>
<dbReference type="SUPFAM" id="SSF47031">
    <property type="entry name" value="Second domain of FERM"/>
    <property type="match status" value="1"/>
</dbReference>
<dbReference type="Proteomes" id="UP000515129">
    <property type="component" value="Unplaced"/>
</dbReference>
<dbReference type="PANTHER" id="PTHR46221">
    <property type="entry name" value="FERM AND PDZ DOMAIN-CONTAINING PROTEIN FAMILY MEMBER"/>
    <property type="match status" value="1"/>
</dbReference>
<feature type="region of interest" description="Disordered" evidence="1">
    <location>
        <begin position="1"/>
        <end position="26"/>
    </location>
</feature>
<reference evidence="5" key="1">
    <citation type="submission" date="2025-08" db="UniProtKB">
        <authorList>
            <consortium name="RefSeq"/>
        </authorList>
    </citation>
    <scope>IDENTIFICATION</scope>
    <source>
        <strain evidence="5">Wakin</strain>
        <tissue evidence="5">Muscle</tissue>
    </source>
</reference>
<feature type="region of interest" description="Disordered" evidence="1">
    <location>
        <begin position="1427"/>
        <end position="1474"/>
    </location>
</feature>
<dbReference type="OrthoDB" id="5859304at2759"/>
<feature type="compositionally biased region" description="Basic and acidic residues" evidence="1">
    <location>
        <begin position="1"/>
        <end position="18"/>
    </location>
</feature>
<dbReference type="InterPro" id="IPR014352">
    <property type="entry name" value="FERM/acyl-CoA-bd_prot_sf"/>
</dbReference>
<feature type="compositionally biased region" description="Low complexity" evidence="1">
    <location>
        <begin position="1083"/>
        <end position="1095"/>
    </location>
</feature>
<dbReference type="PROSITE" id="PS50057">
    <property type="entry name" value="FERM_3"/>
    <property type="match status" value="1"/>
</dbReference>
<dbReference type="CDD" id="cd14473">
    <property type="entry name" value="FERM_B-lobe"/>
    <property type="match status" value="1"/>
</dbReference>
<feature type="region of interest" description="Disordered" evidence="1">
    <location>
        <begin position="1314"/>
        <end position="1344"/>
    </location>
</feature>
<dbReference type="SUPFAM" id="SSF54236">
    <property type="entry name" value="Ubiquitin-like"/>
    <property type="match status" value="1"/>
</dbReference>
<feature type="region of interest" description="Disordered" evidence="1">
    <location>
        <begin position="867"/>
        <end position="921"/>
    </location>
</feature>
<feature type="region of interest" description="Disordered" evidence="1">
    <location>
        <begin position="938"/>
        <end position="970"/>
    </location>
</feature>
<keyword evidence="4" id="KW-1185">Reference proteome</keyword>
<feature type="domain" description="PDZ" evidence="3">
    <location>
        <begin position="69"/>
        <end position="147"/>
    </location>
</feature>
<feature type="compositionally biased region" description="Acidic residues" evidence="1">
    <location>
        <begin position="735"/>
        <end position="746"/>
    </location>
</feature>
<dbReference type="SUPFAM" id="SSF50156">
    <property type="entry name" value="PDZ domain-like"/>
    <property type="match status" value="1"/>
</dbReference>
<feature type="region of interest" description="Disordered" evidence="1">
    <location>
        <begin position="1181"/>
        <end position="1210"/>
    </location>
</feature>
<evidence type="ECO:0000259" key="3">
    <source>
        <dbReference type="PROSITE" id="PS50106"/>
    </source>
</evidence>
<dbReference type="FunFam" id="2.30.29.30:FF:000066">
    <property type="entry name" value="FERM and PDZ domain-containing protein 4"/>
    <property type="match status" value="1"/>
</dbReference>
<gene>
    <name evidence="5" type="primary">frmpd1b</name>
</gene>
<dbReference type="Gene3D" id="3.10.20.90">
    <property type="entry name" value="Phosphatidylinositol 3-kinase Catalytic Subunit, Chain A, domain 1"/>
    <property type="match status" value="1"/>
</dbReference>
<feature type="region of interest" description="Disordered" evidence="1">
    <location>
        <begin position="1053"/>
        <end position="1166"/>
    </location>
</feature>
<feature type="compositionally biased region" description="Low complexity" evidence="1">
    <location>
        <begin position="1451"/>
        <end position="1471"/>
    </location>
</feature>
<dbReference type="InterPro" id="IPR011993">
    <property type="entry name" value="PH-like_dom_sf"/>
</dbReference>
<feature type="compositionally biased region" description="Polar residues" evidence="1">
    <location>
        <begin position="1124"/>
        <end position="1135"/>
    </location>
</feature>
<feature type="compositionally biased region" description="Basic and acidic residues" evidence="1">
    <location>
        <begin position="892"/>
        <end position="916"/>
    </location>
</feature>
<dbReference type="KEGG" id="caua:113074959"/>
<feature type="region of interest" description="Disordered" evidence="1">
    <location>
        <begin position="797"/>
        <end position="816"/>
    </location>
</feature>
<protein>
    <submittedName>
        <fullName evidence="5">FERM and PDZ domain-containing protein 4 isoform X1</fullName>
    </submittedName>
</protein>
<name>A0A6P6N384_CARAU</name>
<feature type="compositionally biased region" description="Polar residues" evidence="1">
    <location>
        <begin position="953"/>
        <end position="964"/>
    </location>
</feature>
<proteinExistence type="predicted"/>
<dbReference type="PROSITE" id="PS50106">
    <property type="entry name" value="PDZ"/>
    <property type="match status" value="1"/>
</dbReference>
<dbReference type="RefSeq" id="XP_026103452.1">
    <property type="nucleotide sequence ID" value="XM_026247667.1"/>
</dbReference>
<dbReference type="SMART" id="SM00295">
    <property type="entry name" value="B41"/>
    <property type="match status" value="1"/>
</dbReference>
<feature type="compositionally biased region" description="Basic and acidic residues" evidence="1">
    <location>
        <begin position="1053"/>
        <end position="1065"/>
    </location>
</feature>
<feature type="region of interest" description="Disordered" evidence="1">
    <location>
        <begin position="1356"/>
        <end position="1391"/>
    </location>
</feature>
<evidence type="ECO:0000313" key="5">
    <source>
        <dbReference type="RefSeq" id="XP_026103452.1"/>
    </source>
</evidence>
<feature type="region of interest" description="Disordered" evidence="1">
    <location>
        <begin position="721"/>
        <end position="753"/>
    </location>
</feature>
<dbReference type="Gene3D" id="2.30.42.10">
    <property type="match status" value="1"/>
</dbReference>
<feature type="compositionally biased region" description="Polar residues" evidence="1">
    <location>
        <begin position="1361"/>
        <end position="1370"/>
    </location>
</feature>
<dbReference type="InterPro" id="IPR019748">
    <property type="entry name" value="FERM_central"/>
</dbReference>
<dbReference type="CDD" id="cd21942">
    <property type="entry name" value="LGNbd_FRMPD1"/>
    <property type="match status" value="1"/>
</dbReference>
<dbReference type="InterPro" id="IPR029071">
    <property type="entry name" value="Ubiquitin-like_domsf"/>
</dbReference>
<organism evidence="4 5">
    <name type="scientific">Carassius auratus</name>
    <name type="common">Goldfish</name>
    <dbReference type="NCBI Taxonomy" id="7957"/>
    <lineage>
        <taxon>Eukaryota</taxon>
        <taxon>Metazoa</taxon>
        <taxon>Chordata</taxon>
        <taxon>Craniata</taxon>
        <taxon>Vertebrata</taxon>
        <taxon>Euteleostomi</taxon>
        <taxon>Actinopterygii</taxon>
        <taxon>Neopterygii</taxon>
        <taxon>Teleostei</taxon>
        <taxon>Ostariophysi</taxon>
        <taxon>Cypriniformes</taxon>
        <taxon>Cyprinidae</taxon>
        <taxon>Cyprininae</taxon>
        <taxon>Carassius</taxon>
    </lineage>
</organism>
<dbReference type="InterPro" id="IPR019749">
    <property type="entry name" value="Band_41_domain"/>
</dbReference>
<feature type="compositionally biased region" description="Polar residues" evidence="1">
    <location>
        <begin position="798"/>
        <end position="816"/>
    </location>
</feature>
<feature type="domain" description="FERM" evidence="2">
    <location>
        <begin position="192"/>
        <end position="506"/>
    </location>
</feature>
<dbReference type="FunFam" id="3.10.20.90:FF:000203">
    <property type="entry name" value="FERM and PDZ domain containing 1"/>
    <property type="match status" value="1"/>
</dbReference>
<feature type="region of interest" description="Disordered" evidence="1">
    <location>
        <begin position="554"/>
        <end position="579"/>
    </location>
</feature>
<dbReference type="Gene3D" id="1.20.80.10">
    <property type="match status" value="1"/>
</dbReference>
<dbReference type="Gene3D" id="2.30.29.30">
    <property type="entry name" value="Pleckstrin-homology domain (PH domain)/Phosphotyrosine-binding domain (PTB)"/>
    <property type="match status" value="1"/>
</dbReference>
<dbReference type="Pfam" id="PF21989">
    <property type="entry name" value="RA_2"/>
    <property type="match status" value="1"/>
</dbReference>
<accession>A0A6P6N384</accession>
<dbReference type="InterPro" id="IPR036034">
    <property type="entry name" value="PDZ_sf"/>
</dbReference>
<dbReference type="CTD" id="101882587"/>
<dbReference type="InterPro" id="IPR035963">
    <property type="entry name" value="FERM_2"/>
</dbReference>
<dbReference type="CDD" id="cd06769">
    <property type="entry name" value="PDZ_FRMPD1_3_4-like"/>
    <property type="match status" value="1"/>
</dbReference>
<dbReference type="InterPro" id="IPR000299">
    <property type="entry name" value="FERM_domain"/>
</dbReference>
<dbReference type="InterPro" id="IPR001478">
    <property type="entry name" value="PDZ"/>
</dbReference>
<evidence type="ECO:0000259" key="2">
    <source>
        <dbReference type="PROSITE" id="PS50057"/>
    </source>
</evidence>
<dbReference type="Pfam" id="PF00373">
    <property type="entry name" value="FERM_M"/>
    <property type="match status" value="1"/>
</dbReference>
<sequence>MSRGAREVVQMEERERSRSRSPGRVGRVEQVVGKWLRRSRDSLSRERILGGRRSRSGDSGQQNFPVKVTVEVIRDAVLDSHGFSLSSQHPLLVRDVTPGGPADGQLFPGDQILKVNHKAIEDLSPEKAEQMIRDCQDPVTMTILRNMANPKSSFITAEKRARLRRNPIKVRFAEEVVVNGHTQGNSLLFLPNVLKVYLENGQTKAFKFHKTTTVKDIVLTLKEKLSIRCIEHFALVLEQQYNITKLLLLHEEELIQKVVQKKDSHDYRCLFRVCFIPRDPVDLLQDDPVAFEYLFQQSVGDVLQERYAVEMKCNTALRLAVLHMHEKLASCGQTTRASVKSIVKEFGLESFISPTLLRNMRDKHLRKALNHHMKKIQSLLEPRQKVISVSQARLAYVTQMAELISYSGRSYNATMLLQDRESLVTLLVGARYGISQILNHQLNMISTIIDFHYVTRIEVLSESDRISMLKIYLQDIQPIALLMESVAAKDLACLLAGYCKLLVDPNINVFRWGPRPKMRRIPAEEGYVSRCGSDSEDSSEDDYAMEGLLDTQLSEDTISTHTNDGTEEGEEAEGRSEAEAEKVRVIVTHPFLEVEGDEASKRESVGDEDYAMRIDSLLETGWYSDPRVNSSFSSLSSNSLNALEETIKATIGGLGHMDVSLEEKPSSGLGSGASSLDVHHPFLLEVPEHLDERGSSNKLRRHSDLTYSDYSVLRFSELSQMSDRLPSPTAASDDALSEEEDDDEGGDSGKDGRISAMSAEFEAVLASSTPNSINAKLAGINFQALLTRIHKHPACRQEGTSFPQKKTNEAKQQGQSSKLTAQYVLMRAVCTNVPEKSKDSRYSCSESEDEFFDAQDRFTPPITEKCLTEKSSDSDSKHPSFSDLKVSVNKTKASESRDSKDKDSVTPENLKEKSSFADHFTPAIPQSKNLELDVHQPSLIVPPKPTPLEPKSLSANHSTGQKAQHCNGDIPGQNPHLSTQLLEMEPETMEFKPVTGPGPPMSSSLITAVRQSAFPQQTLDLENVQNGPRLQNGISDQLPASLEKEITPNHVDLEGLDSQDTKPNQKESINAKGTTEFEKITVDSKSPQQQQSSDSLETRKSENKVPQMNTKPPIPPKPSFIGLQPSTKAVNAQSQKPDEKTKVPPNGLSLHPWSQRNGTSTSPHSTLIKGVSLSHENLRTELKAESSTVKQTSASTTPTPSPSPLPSPSVQSVNIVPEDPAQIGTNFPSRTGSSGRLSATALRGKIQDMPWYLTRSQEILGTVALSNSISSTGNKATIPTDVNHESKKVSPKATSVPSLIDWKEKDAEVVIVKLKDGPEDVSPTPVKDTNRKPQTSSSHPDLRQKLSTEATELHRHFGTCRSEQPQSHKGNPSEIRLDNDSSLSSGSPSHHDACGCHTVYANCFSGDTEENCSFDDNLTVYEFSRRNQISKPPQPTPVPSPATLSGPSPNVLSLLRDSPRPLSSSSELSPLLVPPRPLESLPLDRGPINNPLHFLQSHHYASGQKGTGLKDGYACLQRDIDELLLVLKKGPSVVHPPTHKGECENGNVNGNSLSETERYLVQAEARRLASGCQRATRVGWAPDDALLSLGNSFGALVQLTSTCMRVSCSDCGGCHGDIDADEALRKLEEIVDLYKEFVGAVETTREGEGVRLLAKQCTVLISTVFSLTQLFRSRTPDIDNGNVPLNF</sequence>
<evidence type="ECO:0000313" key="4">
    <source>
        <dbReference type="Proteomes" id="UP000515129"/>
    </source>
</evidence>
<dbReference type="SUPFAM" id="SSF50729">
    <property type="entry name" value="PH domain-like"/>
    <property type="match status" value="1"/>
</dbReference>
<dbReference type="SMART" id="SM00228">
    <property type="entry name" value="PDZ"/>
    <property type="match status" value="1"/>
</dbReference>
<feature type="compositionally biased region" description="Polar residues" evidence="1">
    <location>
        <begin position="554"/>
        <end position="563"/>
    </location>
</feature>
<feature type="compositionally biased region" description="Basic and acidic residues" evidence="1">
    <location>
        <begin position="867"/>
        <end position="880"/>
    </location>
</feature>
<feature type="compositionally biased region" description="Polar residues" evidence="1">
    <location>
        <begin position="1152"/>
        <end position="1165"/>
    </location>
</feature>
<dbReference type="Pfam" id="PF00595">
    <property type="entry name" value="PDZ"/>
    <property type="match status" value="1"/>
</dbReference>
<evidence type="ECO:0000256" key="1">
    <source>
        <dbReference type="SAM" id="MobiDB-lite"/>
    </source>
</evidence>